<name>A0A6N6RH39_9FLAO</name>
<comment type="caution">
    <text evidence="2">The sequence shown here is derived from an EMBL/GenBank/DDBJ whole genome shotgun (WGS) entry which is preliminary data.</text>
</comment>
<protein>
    <submittedName>
        <fullName evidence="2">DUF177 domain-containing protein</fullName>
    </submittedName>
</protein>
<dbReference type="OrthoDB" id="1524821at2"/>
<dbReference type="RefSeq" id="WP_151667744.1">
    <property type="nucleotide sequence ID" value="NZ_WBVO01000008.1"/>
</dbReference>
<dbReference type="AlphaFoldDB" id="A0A6N6RH39"/>
<feature type="compositionally biased region" description="Acidic residues" evidence="1">
    <location>
        <begin position="159"/>
        <end position="168"/>
    </location>
</feature>
<evidence type="ECO:0000313" key="3">
    <source>
        <dbReference type="Proteomes" id="UP000468650"/>
    </source>
</evidence>
<keyword evidence="3" id="KW-1185">Reference proteome</keyword>
<organism evidence="2 3">
    <name type="scientific">Phaeocystidibacter luteus</name>
    <dbReference type="NCBI Taxonomy" id="911197"/>
    <lineage>
        <taxon>Bacteria</taxon>
        <taxon>Pseudomonadati</taxon>
        <taxon>Bacteroidota</taxon>
        <taxon>Flavobacteriia</taxon>
        <taxon>Flavobacteriales</taxon>
        <taxon>Phaeocystidibacteraceae</taxon>
        <taxon>Phaeocystidibacter</taxon>
    </lineage>
</organism>
<dbReference type="EMBL" id="WBVO01000008">
    <property type="protein sequence ID" value="KAB2808649.1"/>
    <property type="molecule type" value="Genomic_DNA"/>
</dbReference>
<dbReference type="Proteomes" id="UP000468650">
    <property type="component" value="Unassembled WGS sequence"/>
</dbReference>
<dbReference type="InterPro" id="IPR003772">
    <property type="entry name" value="YceD"/>
</dbReference>
<accession>A0A6N6RH39</accession>
<dbReference type="Pfam" id="PF02620">
    <property type="entry name" value="YceD"/>
    <property type="match status" value="1"/>
</dbReference>
<feature type="region of interest" description="Disordered" evidence="1">
    <location>
        <begin position="151"/>
        <end position="180"/>
    </location>
</feature>
<gene>
    <name evidence="2" type="ORF">F8C67_10205</name>
</gene>
<evidence type="ECO:0000313" key="2">
    <source>
        <dbReference type="EMBL" id="KAB2808649.1"/>
    </source>
</evidence>
<sequence>MKKKDYNIVFSGLPLGRHDFEYEIDETFLDVLFDYHDLPGIKVNVKVELAKQNTMLEFAFKMKGMVPVECDLTGEPFDQELKNSFDLVVKFGDAYNDDDDEILILPHGEYEVNLSQFIYELIVLSLPTKFIHPKVEEGDVDEEALDLLEKYMPGAPPESNDDDEDDDVDPRWSKLKDLLN</sequence>
<evidence type="ECO:0000256" key="1">
    <source>
        <dbReference type="SAM" id="MobiDB-lite"/>
    </source>
</evidence>
<feature type="compositionally biased region" description="Basic and acidic residues" evidence="1">
    <location>
        <begin position="169"/>
        <end position="180"/>
    </location>
</feature>
<reference evidence="2 3" key="1">
    <citation type="submission" date="2019-09" db="EMBL/GenBank/DDBJ databases">
        <title>Genomes of family Cryomorphaceae.</title>
        <authorList>
            <person name="Bowman J.P."/>
        </authorList>
    </citation>
    <scope>NUCLEOTIDE SEQUENCE [LARGE SCALE GENOMIC DNA]</scope>
    <source>
        <strain evidence="2 3">LMG 25704</strain>
    </source>
</reference>
<proteinExistence type="predicted"/>